<dbReference type="Pfam" id="PF00595">
    <property type="entry name" value="PDZ"/>
    <property type="match status" value="3"/>
</dbReference>
<organism evidence="3 4">
    <name type="scientific">Holothuria leucospilota</name>
    <name type="common">Black long sea cucumber</name>
    <name type="synonym">Mertensiothuria leucospilota</name>
    <dbReference type="NCBI Taxonomy" id="206669"/>
    <lineage>
        <taxon>Eukaryota</taxon>
        <taxon>Metazoa</taxon>
        <taxon>Echinodermata</taxon>
        <taxon>Eleutherozoa</taxon>
        <taxon>Echinozoa</taxon>
        <taxon>Holothuroidea</taxon>
        <taxon>Aspidochirotacea</taxon>
        <taxon>Aspidochirotida</taxon>
        <taxon>Holothuriidae</taxon>
        <taxon>Holothuria</taxon>
    </lineage>
</organism>
<dbReference type="CDD" id="cd06734">
    <property type="entry name" value="PDZ4_MAGI-1_3-like"/>
    <property type="match status" value="1"/>
</dbReference>
<feature type="domain" description="PDZ" evidence="2">
    <location>
        <begin position="500"/>
        <end position="582"/>
    </location>
</feature>
<keyword evidence="4" id="KW-1185">Reference proteome</keyword>
<dbReference type="Proteomes" id="UP001152320">
    <property type="component" value="Chromosome 2"/>
</dbReference>
<dbReference type="PANTHER" id="PTHR10316">
    <property type="entry name" value="MEMBRANE ASSOCIATED GUANYLATE KINASE-RELATED"/>
    <property type="match status" value="1"/>
</dbReference>
<evidence type="ECO:0000313" key="4">
    <source>
        <dbReference type="Proteomes" id="UP001152320"/>
    </source>
</evidence>
<keyword evidence="3" id="KW-0418">Kinase</keyword>
<evidence type="ECO:0000313" key="3">
    <source>
        <dbReference type="EMBL" id="KAJ8046384.1"/>
    </source>
</evidence>
<feature type="region of interest" description="Disordered" evidence="1">
    <location>
        <begin position="140"/>
        <end position="160"/>
    </location>
</feature>
<dbReference type="PANTHER" id="PTHR10316:SF40">
    <property type="entry name" value="LD27118P"/>
    <property type="match status" value="1"/>
</dbReference>
<dbReference type="InterPro" id="IPR001478">
    <property type="entry name" value="PDZ"/>
</dbReference>
<reference evidence="3" key="1">
    <citation type="submission" date="2021-10" db="EMBL/GenBank/DDBJ databases">
        <title>Tropical sea cucumber genome reveals ecological adaptation and Cuvierian tubules defense mechanism.</title>
        <authorList>
            <person name="Chen T."/>
        </authorList>
    </citation>
    <scope>NUCLEOTIDE SEQUENCE</scope>
    <source>
        <strain evidence="3">Nanhai2018</strain>
        <tissue evidence="3">Muscle</tissue>
    </source>
</reference>
<feature type="compositionally biased region" description="Low complexity" evidence="1">
    <location>
        <begin position="621"/>
        <end position="639"/>
    </location>
</feature>
<feature type="compositionally biased region" description="Polar residues" evidence="1">
    <location>
        <begin position="287"/>
        <end position="322"/>
    </location>
</feature>
<feature type="domain" description="PDZ" evidence="2">
    <location>
        <begin position="168"/>
        <end position="250"/>
    </location>
</feature>
<feature type="compositionally biased region" description="Low complexity" evidence="1">
    <location>
        <begin position="340"/>
        <end position="351"/>
    </location>
</feature>
<proteinExistence type="predicted"/>
<dbReference type="PROSITE" id="PS50106">
    <property type="entry name" value="PDZ"/>
    <property type="match status" value="3"/>
</dbReference>
<gene>
    <name evidence="3" type="ORF">HOLleu_05038</name>
</gene>
<protein>
    <submittedName>
        <fullName evidence="3">Membrane-associated guanylate kinase, WW and PDZ domain-containing protein 3</fullName>
    </submittedName>
</protein>
<evidence type="ECO:0000256" key="1">
    <source>
        <dbReference type="SAM" id="MobiDB-lite"/>
    </source>
</evidence>
<dbReference type="GO" id="GO:0007165">
    <property type="term" value="P:signal transduction"/>
    <property type="evidence" value="ECO:0007669"/>
    <property type="project" value="TreeGrafter"/>
</dbReference>
<comment type="caution">
    <text evidence="3">The sequence shown here is derived from an EMBL/GenBank/DDBJ whole genome shotgun (WGS) entry which is preliminary data.</text>
</comment>
<feature type="region of interest" description="Disordered" evidence="1">
    <location>
        <begin position="1"/>
        <end position="42"/>
    </location>
</feature>
<feature type="compositionally biased region" description="Basic and acidic residues" evidence="1">
    <location>
        <begin position="391"/>
        <end position="402"/>
    </location>
</feature>
<name>A0A9Q1CL05_HOLLE</name>
<dbReference type="CDD" id="cd06735">
    <property type="entry name" value="PDZ5_MAGI-1_3-like"/>
    <property type="match status" value="1"/>
</dbReference>
<dbReference type="GO" id="GO:0005737">
    <property type="term" value="C:cytoplasm"/>
    <property type="evidence" value="ECO:0007669"/>
    <property type="project" value="TreeGrafter"/>
</dbReference>
<keyword evidence="3" id="KW-0808">Transferase</keyword>
<feature type="region of interest" description="Disordered" evidence="1">
    <location>
        <begin position="589"/>
        <end position="641"/>
    </location>
</feature>
<feature type="region of interest" description="Disordered" evidence="1">
    <location>
        <begin position="287"/>
        <end position="490"/>
    </location>
</feature>
<dbReference type="SMART" id="SM00228">
    <property type="entry name" value="PDZ"/>
    <property type="match status" value="3"/>
</dbReference>
<feature type="compositionally biased region" description="Low complexity" evidence="1">
    <location>
        <begin position="144"/>
        <end position="160"/>
    </location>
</feature>
<feature type="compositionally biased region" description="Basic and acidic residues" evidence="1">
    <location>
        <begin position="415"/>
        <end position="430"/>
    </location>
</feature>
<evidence type="ECO:0000259" key="2">
    <source>
        <dbReference type="PROSITE" id="PS50106"/>
    </source>
</evidence>
<dbReference type="GO" id="GO:0016301">
    <property type="term" value="F:kinase activity"/>
    <property type="evidence" value="ECO:0007669"/>
    <property type="project" value="UniProtKB-KW"/>
</dbReference>
<dbReference type="EMBL" id="JAIZAY010000002">
    <property type="protein sequence ID" value="KAJ8046384.1"/>
    <property type="molecule type" value="Genomic_DNA"/>
</dbReference>
<dbReference type="Gene3D" id="2.30.42.10">
    <property type="match status" value="3"/>
</dbReference>
<feature type="compositionally biased region" description="Pro residues" evidence="1">
    <location>
        <begin position="471"/>
        <end position="485"/>
    </location>
</feature>
<dbReference type="InterPro" id="IPR036034">
    <property type="entry name" value="PDZ_sf"/>
</dbReference>
<accession>A0A9Q1CL05</accession>
<dbReference type="AlphaFoldDB" id="A0A9Q1CL05"/>
<feature type="compositionally biased region" description="Polar residues" evidence="1">
    <location>
        <begin position="432"/>
        <end position="448"/>
    </location>
</feature>
<dbReference type="CDD" id="cd06733">
    <property type="entry name" value="PDZ3_MAGI-1_3-like"/>
    <property type="match status" value="1"/>
</dbReference>
<dbReference type="OrthoDB" id="66881at2759"/>
<feature type="domain" description="PDZ" evidence="2">
    <location>
        <begin position="53"/>
        <end position="124"/>
    </location>
</feature>
<sequence>MLKFRITAKDKKSRGSHLQNGFAGPDDRSIRPLSRRQVSPMSRDAQSHFIESTIFLKKGENGFGFRIVGGTEEGTQVSVANIVPGGAADLDGRLQSGDQILYIDGQSVTGASHEKVVSLMSNAGHIGRVSLGIRRIVPLAPRESSSPTHSRSSQSTIISSPVDARSTEVVLTRHESEGFGFVVLSSQMKSGTTIGRITKGSPADRNGWLKVGDHIIAINGIDITSMPHKDIVNLIKDTGLTVSLTVGAREGDPGTRSPQLKGDRDFLNAQAMPAQVKGTEATLSVVNQSPRQSTPLNQKPTDPIYAQSSKMKPYPTKQNDQIPGSPHRLGPPHTGQRGNPSSQQTSPRSSSGVPGSYPRPPYEKDTRGPASMELPPYSRPPQPPQQTLDRTLQRGEPPRRDPAPVTHTDGPSRNMDPRLDPRMDPRRAQDPRSATLSRIPNRYPQNKENSFRPPERANQGDLPMNRAPPGQRVPPRGPQGPPVNPRQPYQREGDVGQVYSVELERGPTGFGFSLRGGKEYNTPFYVLRMAESGPAMRNGMMKVGDQLLRINNRSTEGMTHKDAIDTIRMGGNRVALTLQRSRNPGNVWKGRPITLYSDPRRTAQTPPPMFHNAPLRHSNTSLQSNQPRQQRQDQPQNLDTSWTYRSLPRTIRY</sequence>
<dbReference type="SUPFAM" id="SSF50156">
    <property type="entry name" value="PDZ domain-like"/>
    <property type="match status" value="3"/>
</dbReference>